<comment type="caution">
    <text evidence="1">The sequence shown here is derived from an EMBL/GenBank/DDBJ whole genome shotgun (WGS) entry which is preliminary data.</text>
</comment>
<gene>
    <name evidence="1" type="ORF">O1611_g1499</name>
</gene>
<reference evidence="1" key="1">
    <citation type="submission" date="2022-12" db="EMBL/GenBank/DDBJ databases">
        <title>Genome Sequence of Lasiodiplodia mahajangana.</title>
        <authorList>
            <person name="Buettner E."/>
        </authorList>
    </citation>
    <scope>NUCLEOTIDE SEQUENCE</scope>
    <source>
        <strain evidence="1">VT137</strain>
    </source>
</reference>
<keyword evidence="2" id="KW-1185">Reference proteome</keyword>
<evidence type="ECO:0000313" key="1">
    <source>
        <dbReference type="EMBL" id="KAJ8132130.1"/>
    </source>
</evidence>
<accession>A0ACC2JXI8</accession>
<name>A0ACC2JXI8_9PEZI</name>
<evidence type="ECO:0000313" key="2">
    <source>
        <dbReference type="Proteomes" id="UP001153332"/>
    </source>
</evidence>
<sequence length="879" mass="99173">MGLSNYLSAVKGRAEELSFAKQQATNMNTSLLAIEDLLSQVKQTWPTSATSIEPHVLSCKPEIEALDKLLSELSQPTSSNSKFRSELVERRQKLTYPFNRTQVRRLEERIARVNSALQTALQITMLNVSIATKNQVQHVYDVLLLMSQSTTVQTQRTVACLPLMAGEGPEKTVKGGIGVPLDSVEAAVSLASKPSLLSTSIETVTKFNGLRPPHRKGPLACLCRPSRKTADYRRNWGYFSLSFNTSNTMKHLPGCSFRHINGDGETRSTIFTAEYSGLKSLLQKAFVLSFFHARGAGGRSIGASFTYYPAVDEDTSPTFRIMRFARMVHVWNPRSNMNDVERLPECCDRRSFEDVMFSAVTSLITCGVPLTARDRAFGVLESRSRYFATFGRLPGCVRIFSENLTLAEACGSGSLSLAVLAGDESLVRGIIRLHPKSIEEVDQFGNTPLHLAIFYPSCLRVVLEAARSLPILEHENAHGQTPLECAWIHGCKEATQIYLASGSRIRLLHIGAIDKSCQNDVLVALKQRRSELKQFALENLTWTEAEFLWLYNSTMLDTDSLRVQQLLRDRGVNIPSRLQVSQETPLDLIHSLLCWDNKLHLTANWNLSSVRWLMEHGVDYWTPFGERSGTISFNQTITPAHLIFAEMGRQTRWAEDASRFLEAQQWLVEKLLQVRVNDACGGCLCCLEGCTPVKVFLDGMMRGWSLSLEQSAWLCIEFFKAFRTCLCQDDLWLFCRYMTFEAIGLRHTCCLIEPLWGDKIINHTLDEIEESNLEQRALLTLLADLVNEFEQIVFEAQGGIHLIANDPEEFWIRRWLPRIIETLDELNGNDITDEERSAAEAIGVVWGPRPTCEMEHVDDGLTWGSLEWVMHEVEKIMNE</sequence>
<dbReference type="EMBL" id="JAPUUL010000177">
    <property type="protein sequence ID" value="KAJ8132130.1"/>
    <property type="molecule type" value="Genomic_DNA"/>
</dbReference>
<dbReference type="Proteomes" id="UP001153332">
    <property type="component" value="Unassembled WGS sequence"/>
</dbReference>
<protein>
    <submittedName>
        <fullName evidence="1">Uncharacterized protein</fullName>
    </submittedName>
</protein>
<organism evidence="1 2">
    <name type="scientific">Lasiodiplodia mahajangana</name>
    <dbReference type="NCBI Taxonomy" id="1108764"/>
    <lineage>
        <taxon>Eukaryota</taxon>
        <taxon>Fungi</taxon>
        <taxon>Dikarya</taxon>
        <taxon>Ascomycota</taxon>
        <taxon>Pezizomycotina</taxon>
        <taxon>Dothideomycetes</taxon>
        <taxon>Dothideomycetes incertae sedis</taxon>
        <taxon>Botryosphaeriales</taxon>
        <taxon>Botryosphaeriaceae</taxon>
        <taxon>Lasiodiplodia</taxon>
    </lineage>
</organism>
<proteinExistence type="predicted"/>